<feature type="compositionally biased region" description="Basic and acidic residues" evidence="2">
    <location>
        <begin position="116"/>
        <end position="126"/>
    </location>
</feature>
<evidence type="ECO:0000313" key="5">
    <source>
        <dbReference type="Proteomes" id="UP000252914"/>
    </source>
</evidence>
<feature type="compositionally biased region" description="Low complexity" evidence="2">
    <location>
        <begin position="127"/>
        <end position="138"/>
    </location>
</feature>
<dbReference type="EMBL" id="QOIN01000025">
    <property type="protein sequence ID" value="RCG28512.1"/>
    <property type="molecule type" value="Genomic_DNA"/>
</dbReference>
<sequence>MLHTPSGGARVGTAARDAGQGSGPMSIGAVLQALREEFPEVTVSKIRFLEAEGLVEPARTPAGYRKFHAEDVERLSHVLRMQRDHYLPLKVIREQLEGAADGTCPSAVPPSSAEPEVSHESAEPEGRQAAQQAAGPPAAVRLGREELLAAVSAAPEELAAWEEYGLLRADAEGGYGHGELAVARLVAELGRHGLEARHLRALKLCAERQLDLAEQTVASLRRHPDARTRELAQGTVQELAGLSARLYAAFVQAAPGTSGD</sequence>
<organism evidence="4 5">
    <name type="scientific">Streptomyces diacarni</name>
    <dbReference type="NCBI Taxonomy" id="2800381"/>
    <lineage>
        <taxon>Bacteria</taxon>
        <taxon>Bacillati</taxon>
        <taxon>Actinomycetota</taxon>
        <taxon>Actinomycetes</taxon>
        <taxon>Kitasatosporales</taxon>
        <taxon>Streptomycetaceae</taxon>
        <taxon>Streptomyces</taxon>
    </lineage>
</organism>
<feature type="domain" description="HTH merR-type" evidence="3">
    <location>
        <begin position="41"/>
        <end position="98"/>
    </location>
</feature>
<dbReference type="AlphaFoldDB" id="A0A367FFA5"/>
<evidence type="ECO:0000256" key="1">
    <source>
        <dbReference type="ARBA" id="ARBA00023125"/>
    </source>
</evidence>
<evidence type="ECO:0000256" key="2">
    <source>
        <dbReference type="SAM" id="MobiDB-lite"/>
    </source>
</evidence>
<comment type="caution">
    <text evidence="4">The sequence shown here is derived from an EMBL/GenBank/DDBJ whole genome shotgun (WGS) entry which is preliminary data.</text>
</comment>
<feature type="compositionally biased region" description="Low complexity" evidence="2">
    <location>
        <begin position="105"/>
        <end position="115"/>
    </location>
</feature>
<dbReference type="CDD" id="cd00592">
    <property type="entry name" value="HTH_MerR-like"/>
    <property type="match status" value="1"/>
</dbReference>
<dbReference type="Proteomes" id="UP000252914">
    <property type="component" value="Unassembled WGS sequence"/>
</dbReference>
<dbReference type="InterPro" id="IPR047057">
    <property type="entry name" value="MerR_fam"/>
</dbReference>
<evidence type="ECO:0000259" key="3">
    <source>
        <dbReference type="PROSITE" id="PS50937"/>
    </source>
</evidence>
<keyword evidence="5" id="KW-1185">Reference proteome</keyword>
<proteinExistence type="predicted"/>
<accession>A0A367FFA5</accession>
<dbReference type="GO" id="GO:0003677">
    <property type="term" value="F:DNA binding"/>
    <property type="evidence" value="ECO:0007669"/>
    <property type="project" value="UniProtKB-KW"/>
</dbReference>
<feature type="region of interest" description="Disordered" evidence="2">
    <location>
        <begin position="100"/>
        <end position="138"/>
    </location>
</feature>
<gene>
    <name evidence="4" type="ORF">DTL70_02435</name>
</gene>
<dbReference type="InterPro" id="IPR009061">
    <property type="entry name" value="DNA-bd_dom_put_sf"/>
</dbReference>
<dbReference type="PANTHER" id="PTHR30204:SF89">
    <property type="entry name" value="HTH MERR-TYPE DOMAIN-CONTAINING PROTEIN"/>
    <property type="match status" value="1"/>
</dbReference>
<keyword evidence="1" id="KW-0238">DNA-binding</keyword>
<name>A0A367FFA5_9ACTN</name>
<dbReference type="Pfam" id="PF13411">
    <property type="entry name" value="MerR_1"/>
    <property type="match status" value="1"/>
</dbReference>
<dbReference type="PANTHER" id="PTHR30204">
    <property type="entry name" value="REDOX-CYCLING DRUG-SENSING TRANSCRIPTIONAL ACTIVATOR SOXR"/>
    <property type="match status" value="1"/>
</dbReference>
<dbReference type="GO" id="GO:0003700">
    <property type="term" value="F:DNA-binding transcription factor activity"/>
    <property type="evidence" value="ECO:0007669"/>
    <property type="project" value="InterPro"/>
</dbReference>
<protein>
    <submittedName>
        <fullName evidence="4">MerR family transcriptional regulator</fullName>
    </submittedName>
</protein>
<dbReference type="InterPro" id="IPR000551">
    <property type="entry name" value="MerR-type_HTH_dom"/>
</dbReference>
<reference evidence="4 5" key="1">
    <citation type="submission" date="2018-06" db="EMBL/GenBank/DDBJ databases">
        <title>Streptomyces reniochalinae sp. nov. and Streptomyces diacarnus sp. nov. from marine sponges.</title>
        <authorList>
            <person name="Li L."/>
        </authorList>
    </citation>
    <scope>NUCLEOTIDE SEQUENCE [LARGE SCALE GENOMIC DNA]</scope>
    <source>
        <strain evidence="4 5">LHW51701</strain>
    </source>
</reference>
<dbReference type="SMART" id="SM00422">
    <property type="entry name" value="HTH_MERR"/>
    <property type="match status" value="1"/>
</dbReference>
<dbReference type="RefSeq" id="WP_114020140.1">
    <property type="nucleotide sequence ID" value="NZ_QOIN01000025.1"/>
</dbReference>
<evidence type="ECO:0000313" key="4">
    <source>
        <dbReference type="EMBL" id="RCG28512.1"/>
    </source>
</evidence>
<dbReference type="SUPFAM" id="SSF46955">
    <property type="entry name" value="Putative DNA-binding domain"/>
    <property type="match status" value="1"/>
</dbReference>
<feature type="region of interest" description="Disordered" evidence="2">
    <location>
        <begin position="1"/>
        <end position="23"/>
    </location>
</feature>
<dbReference type="Gene3D" id="1.10.1660.10">
    <property type="match status" value="1"/>
</dbReference>
<dbReference type="PROSITE" id="PS50937">
    <property type="entry name" value="HTH_MERR_2"/>
    <property type="match status" value="1"/>
</dbReference>